<evidence type="ECO:0000313" key="2">
    <source>
        <dbReference type="EMBL" id="PSK96954.1"/>
    </source>
</evidence>
<proteinExistence type="predicted"/>
<reference evidence="2 3" key="1">
    <citation type="submission" date="2018-03" db="EMBL/GenBank/DDBJ databases">
        <title>Genomic Encyclopedia of Archaeal and Bacterial Type Strains, Phase II (KMG-II): from individual species to whole genera.</title>
        <authorList>
            <person name="Goeker M."/>
        </authorList>
    </citation>
    <scope>NUCLEOTIDE SEQUENCE [LARGE SCALE GENOMIC DNA]</scope>
    <source>
        <strain evidence="2 3">DSM 45211</strain>
    </source>
</reference>
<dbReference type="RefSeq" id="WP_106539523.1">
    <property type="nucleotide sequence ID" value="NZ_PYGE01000024.1"/>
</dbReference>
<gene>
    <name evidence="2" type="ORF">CLV30_12438</name>
</gene>
<keyword evidence="3" id="KW-1185">Reference proteome</keyword>
<dbReference type="Gene3D" id="2.120.10.30">
    <property type="entry name" value="TolB, C-terminal domain"/>
    <property type="match status" value="1"/>
</dbReference>
<feature type="signal peptide" evidence="1">
    <location>
        <begin position="1"/>
        <end position="27"/>
    </location>
</feature>
<dbReference type="AlphaFoldDB" id="A0A2P8DI96"/>
<comment type="caution">
    <text evidence="2">The sequence shown here is derived from an EMBL/GenBank/DDBJ whole genome shotgun (WGS) entry which is preliminary data.</text>
</comment>
<feature type="chain" id="PRO_5015109015" description="ScyD/ScyE family protein" evidence="1">
    <location>
        <begin position="28"/>
        <end position="393"/>
    </location>
</feature>
<dbReference type="Proteomes" id="UP000243528">
    <property type="component" value="Unassembled WGS sequence"/>
</dbReference>
<dbReference type="SUPFAM" id="SSF63829">
    <property type="entry name" value="Calcium-dependent phosphotriesterase"/>
    <property type="match status" value="1"/>
</dbReference>
<sequence>MGVASTRYTRIIAVAATGLLVTATAQAASAQQEPDHGSAGHQPRVQVVASGLDAPRGLSFAPHGALYVAEAGTGGAGPCASGPEGDEVCFGETGAVTVLWRGEQRRVVDDLPSLADEAQFAVTGPHDVAWSARGLVVPIGLGADPAGRAAFGDDGAALGTVVRVDRAGSWAPIADLAGFEADNDPDAGRPGVEHPDSNPFSVVVHGDRVTAVDAGGNSVLRFAQHGAADDVGLVTTLPFRFEDAPSFLGLPPGTQIPMQPVPTGLTRHRGDYYVGQLTGFPFPVGGANVYRVNEGSEPSVYASGFTNIIDVAFDRQGRLLVLEMFTGGLLGAEEDPSGALWRVDRDGEKTLVADGSDGLLAPGGVAVARDGSYYVTNKTVFGDGAGEVLRIRP</sequence>
<dbReference type="InterPro" id="IPR011042">
    <property type="entry name" value="6-blade_b-propeller_TolB-like"/>
</dbReference>
<evidence type="ECO:0000256" key="1">
    <source>
        <dbReference type="SAM" id="SignalP"/>
    </source>
</evidence>
<evidence type="ECO:0008006" key="4">
    <source>
        <dbReference type="Google" id="ProtNLM"/>
    </source>
</evidence>
<organism evidence="2 3">
    <name type="scientific">Haloactinopolyspora alba</name>
    <dbReference type="NCBI Taxonomy" id="648780"/>
    <lineage>
        <taxon>Bacteria</taxon>
        <taxon>Bacillati</taxon>
        <taxon>Actinomycetota</taxon>
        <taxon>Actinomycetes</taxon>
        <taxon>Jiangellales</taxon>
        <taxon>Jiangellaceae</taxon>
        <taxon>Haloactinopolyspora</taxon>
    </lineage>
</organism>
<name>A0A2P8DI96_9ACTN</name>
<dbReference type="OrthoDB" id="9812926at2"/>
<dbReference type="EMBL" id="PYGE01000024">
    <property type="protein sequence ID" value="PSK96954.1"/>
    <property type="molecule type" value="Genomic_DNA"/>
</dbReference>
<dbReference type="InterPro" id="IPR048031">
    <property type="entry name" value="ScyD/ScyE-like"/>
</dbReference>
<keyword evidence="1" id="KW-0732">Signal</keyword>
<protein>
    <recommendedName>
        <fullName evidence="4">ScyD/ScyE family protein</fullName>
    </recommendedName>
</protein>
<evidence type="ECO:0000313" key="3">
    <source>
        <dbReference type="Proteomes" id="UP000243528"/>
    </source>
</evidence>
<accession>A0A2P8DI96</accession>
<dbReference type="NCBIfam" id="NF033206">
    <property type="entry name" value="ScyE_fam"/>
    <property type="match status" value="1"/>
</dbReference>
<dbReference type="SUPFAM" id="SSF75011">
    <property type="entry name" value="3-carboxy-cis,cis-mucoante lactonizing enzyme"/>
    <property type="match status" value="1"/>
</dbReference>